<comment type="caution">
    <text evidence="1">The sequence shown here is derived from an EMBL/GenBank/DDBJ whole genome shotgun (WGS) entry which is preliminary data.</text>
</comment>
<accession>A0A402CDX4</accession>
<evidence type="ECO:0000313" key="2">
    <source>
        <dbReference type="Proteomes" id="UP000287519"/>
    </source>
</evidence>
<proteinExistence type="predicted"/>
<reference evidence="1 2" key="1">
    <citation type="submission" date="2018-11" db="EMBL/GenBank/DDBJ databases">
        <title>Microbial catabolism of amino acid.</title>
        <authorList>
            <person name="Hibi M."/>
            <person name="Ogawa J."/>
        </authorList>
    </citation>
    <scope>NUCLEOTIDE SEQUENCE [LARGE SCALE GENOMIC DNA]</scope>
    <source>
        <strain evidence="1 2">C31-06</strain>
    </source>
</reference>
<protein>
    <submittedName>
        <fullName evidence="1">Uncharacterized protein</fullName>
    </submittedName>
</protein>
<dbReference type="Proteomes" id="UP000287519">
    <property type="component" value="Unassembled WGS sequence"/>
</dbReference>
<evidence type="ECO:0000313" key="1">
    <source>
        <dbReference type="EMBL" id="GCE41788.1"/>
    </source>
</evidence>
<dbReference type="AlphaFoldDB" id="A0A402CDX4"/>
<keyword evidence="2" id="KW-1185">Reference proteome</keyword>
<name>A0A402CDX4_RHOWR</name>
<dbReference type="EMBL" id="BHYM01000046">
    <property type="protein sequence ID" value="GCE41788.1"/>
    <property type="molecule type" value="Genomic_DNA"/>
</dbReference>
<organism evidence="1 2">
    <name type="scientific">Rhodococcus wratislaviensis</name>
    <name type="common">Tsukamurella wratislaviensis</name>
    <dbReference type="NCBI Taxonomy" id="44752"/>
    <lineage>
        <taxon>Bacteria</taxon>
        <taxon>Bacillati</taxon>
        <taxon>Actinomycetota</taxon>
        <taxon>Actinomycetes</taxon>
        <taxon>Mycobacteriales</taxon>
        <taxon>Nocardiaceae</taxon>
        <taxon>Rhodococcus</taxon>
    </lineage>
</organism>
<gene>
    <name evidence="1" type="ORF">Rhow_005447</name>
</gene>
<sequence>MPHVVRTNSGYRSGHDALRITMVRRTTVIHAYSSLAQRGADRQGV</sequence>